<reference evidence="2 3" key="1">
    <citation type="submission" date="2023-03" db="EMBL/GenBank/DDBJ databases">
        <title>Novosphingobium cyanobacteriorum sp. nov., isolated from a eutrophic reservoir during the Microcystis bloom period.</title>
        <authorList>
            <person name="Kang M."/>
            <person name="Le V."/>
            <person name="Ko S.-R."/>
            <person name="Lee S.-A."/>
            <person name="Ahn C.-Y."/>
        </authorList>
    </citation>
    <scope>NUCLEOTIDE SEQUENCE [LARGE SCALE GENOMIC DNA]</scope>
    <source>
        <strain evidence="2 3">HBC54</strain>
    </source>
</reference>
<keyword evidence="3" id="KW-1185">Reference proteome</keyword>
<gene>
    <name evidence="2" type="ORF">POM99_18890</name>
</gene>
<feature type="domain" description="Thioesterase" evidence="1">
    <location>
        <begin position="58"/>
        <end position="122"/>
    </location>
</feature>
<dbReference type="RefSeq" id="WP_277280229.1">
    <property type="nucleotide sequence ID" value="NZ_JAROCY010000024.1"/>
</dbReference>
<dbReference type="InterPro" id="IPR006683">
    <property type="entry name" value="Thioestr_dom"/>
</dbReference>
<sequence>MASRLDQDAAEATVRQVMESPPLRQLFGIDLVSVEPGRVVLGLDRRPEFGHQPGWFQGTVTSALAEYTASLSGRTMAPERDSMTLQQSIHFTGQARGDRLEAVGRVITAGRRISTTAADVYVLRDGERHLCATMTMTVIHVEHRVPENGQ</sequence>
<dbReference type="SUPFAM" id="SSF54637">
    <property type="entry name" value="Thioesterase/thiol ester dehydrase-isomerase"/>
    <property type="match status" value="1"/>
</dbReference>
<evidence type="ECO:0000313" key="3">
    <source>
        <dbReference type="Proteomes" id="UP001222770"/>
    </source>
</evidence>
<comment type="caution">
    <text evidence="2">The sequence shown here is derived from an EMBL/GenBank/DDBJ whole genome shotgun (WGS) entry which is preliminary data.</text>
</comment>
<dbReference type="Proteomes" id="UP001222770">
    <property type="component" value="Unassembled WGS sequence"/>
</dbReference>
<dbReference type="CDD" id="cd03443">
    <property type="entry name" value="PaaI_thioesterase"/>
    <property type="match status" value="1"/>
</dbReference>
<accession>A0ABT6CMY3</accession>
<evidence type="ECO:0000259" key="1">
    <source>
        <dbReference type="Pfam" id="PF03061"/>
    </source>
</evidence>
<dbReference type="Gene3D" id="3.10.129.10">
    <property type="entry name" value="Hotdog Thioesterase"/>
    <property type="match status" value="1"/>
</dbReference>
<evidence type="ECO:0000313" key="2">
    <source>
        <dbReference type="EMBL" id="MDF8335276.1"/>
    </source>
</evidence>
<protein>
    <submittedName>
        <fullName evidence="2">PaaI family thioesterase</fullName>
    </submittedName>
</protein>
<dbReference type="Pfam" id="PF03061">
    <property type="entry name" value="4HBT"/>
    <property type="match status" value="1"/>
</dbReference>
<dbReference type="InterPro" id="IPR029069">
    <property type="entry name" value="HotDog_dom_sf"/>
</dbReference>
<proteinExistence type="predicted"/>
<organism evidence="2 3">
    <name type="scientific">Novosphingobium cyanobacteriorum</name>
    <dbReference type="NCBI Taxonomy" id="3024215"/>
    <lineage>
        <taxon>Bacteria</taxon>
        <taxon>Pseudomonadati</taxon>
        <taxon>Pseudomonadota</taxon>
        <taxon>Alphaproteobacteria</taxon>
        <taxon>Sphingomonadales</taxon>
        <taxon>Sphingomonadaceae</taxon>
        <taxon>Novosphingobium</taxon>
    </lineage>
</organism>
<dbReference type="EMBL" id="JAROCY010000024">
    <property type="protein sequence ID" value="MDF8335276.1"/>
    <property type="molecule type" value="Genomic_DNA"/>
</dbReference>
<name>A0ABT6CMY3_9SPHN</name>